<evidence type="ECO:0000256" key="4">
    <source>
        <dbReference type="ARBA" id="ARBA00023163"/>
    </source>
</evidence>
<dbReference type="Proteomes" id="UP001235939">
    <property type="component" value="Chromosome 11"/>
</dbReference>
<dbReference type="InterPro" id="IPR004823">
    <property type="entry name" value="TAF_TATA-bd_Histone-like_dom"/>
</dbReference>
<evidence type="ECO:0000256" key="6">
    <source>
        <dbReference type="SAM" id="MobiDB-lite"/>
    </source>
</evidence>
<evidence type="ECO:0000256" key="3">
    <source>
        <dbReference type="ARBA" id="ARBA00023015"/>
    </source>
</evidence>
<dbReference type="InterPro" id="IPR011442">
    <property type="entry name" value="TAF6_C"/>
</dbReference>
<comment type="similarity">
    <text evidence="2">Belongs to the TAF6 family.</text>
</comment>
<dbReference type="Gene3D" id="1.10.20.10">
    <property type="entry name" value="Histone, subunit A"/>
    <property type="match status" value="1"/>
</dbReference>
<sequence length="631" mass="71097">MNNADEKKPAEEKRYAQLSRSSIKLMAEQGGHAGISDLVATMLAEDSNYRIRELLHPVFGHNTNSTEPVNMTWVREAEVFAPESEDIDLLEYISTPAVVDLAPSPHIEGDNSSTATLHIMTYFLLTSNGDSRQIINIKLSPKKLPVGPDLMEYYNQITKAVLGNQDDMLKRLDYTVVTGGCVTAVCTPGPPDQRPHHPTAALPHQLCLHRGECSCLSYDWYSQLNLLVQSVLYCILEPLAACINPINDHWALRDMASHLLAHILKEWSTPHNNLRKNTVSALRNSFRDLSKPLCYHYGAVVGLLAIGVEVNTPAPLGLAEYTVSLVHVAMIIMAVSNCFYCKCTACLYMLKADIYKCSRASFGYLHSLMGLDLHKFHESMLLELLDNNQLPLQKLTCELILLNKMKKPFSDDLPRLYLQFYKLFGDVLSLHLPPINIPPSEIYTKPKPPEVSQLFNAPELLMTGEELLESFHEKEEDGKSSVAEEENSDESDIVSDNEEKVALRIKSTISDPTLGIKLTIAKLRKDRPPPPAASPPPPKRRIITLPLQPQDRQVFIPVTLRPHTHIEFCFEGSTPVPQHLLKMRQFRRDCPPPPLTHYRHLVKRLKPTAKLHKPPPRLIFRRKLMSGNLIN</sequence>
<accession>A0ABY6L054</accession>
<dbReference type="PANTHER" id="PTHR10221:SF22">
    <property type="entry name" value="TAF6-LIKE RNA POLYMERASE II P300_CBP-ASSOCIATED FACTOR-ASSOCIATED FACTOR 65 KDA SUBUNIT 6L"/>
    <property type="match status" value="1"/>
</dbReference>
<keyword evidence="10" id="KW-1185">Reference proteome</keyword>
<comment type="subcellular location">
    <subcellularLocation>
        <location evidence="1">Nucleus</location>
    </subcellularLocation>
</comment>
<dbReference type="CDD" id="cd08050">
    <property type="entry name" value="TAF6C"/>
    <property type="match status" value="1"/>
</dbReference>
<evidence type="ECO:0000259" key="8">
    <source>
        <dbReference type="Pfam" id="PF07571"/>
    </source>
</evidence>
<keyword evidence="5" id="KW-0539">Nucleus</keyword>
<dbReference type="InterPro" id="IPR009072">
    <property type="entry name" value="Histone-fold"/>
</dbReference>
<dbReference type="Gene3D" id="1.25.40.770">
    <property type="entry name" value="TAF6, C-terminal HEAT repeat domain"/>
    <property type="match status" value="1"/>
</dbReference>
<feature type="region of interest" description="Disordered" evidence="6">
    <location>
        <begin position="521"/>
        <end position="542"/>
    </location>
</feature>
<dbReference type="EMBL" id="CP092873">
    <property type="protein sequence ID" value="UYV74516.1"/>
    <property type="molecule type" value="Genomic_DNA"/>
</dbReference>
<evidence type="ECO:0000313" key="10">
    <source>
        <dbReference type="Proteomes" id="UP001235939"/>
    </source>
</evidence>
<proteinExistence type="inferred from homology"/>
<feature type="region of interest" description="Disordered" evidence="6">
    <location>
        <begin position="472"/>
        <end position="496"/>
    </location>
</feature>
<reference evidence="9 10" key="1">
    <citation type="submission" date="2022-01" db="EMBL/GenBank/DDBJ databases">
        <title>A chromosomal length assembly of Cordylochernes scorpioides.</title>
        <authorList>
            <person name="Zeh D."/>
            <person name="Zeh J."/>
        </authorList>
    </citation>
    <scope>NUCLEOTIDE SEQUENCE [LARGE SCALE GENOMIC DNA]</scope>
    <source>
        <strain evidence="9">IN4F17</strain>
        <tissue evidence="9">Whole Body</tissue>
    </source>
</reference>
<protein>
    <submittedName>
        <fullName evidence="9">TAF6L</fullName>
    </submittedName>
</protein>
<dbReference type="PANTHER" id="PTHR10221">
    <property type="entry name" value="TRANSCRIPTION INITIATION FACTOR TFIID SUBUNIT 6"/>
    <property type="match status" value="1"/>
</dbReference>
<dbReference type="InterPro" id="IPR046344">
    <property type="entry name" value="TAF6_C_sf"/>
</dbReference>
<feature type="domain" description="TATA box binding protein associated factor (TAF) histone-like fold" evidence="7">
    <location>
        <begin position="18"/>
        <end position="54"/>
    </location>
</feature>
<dbReference type="InterPro" id="IPR037796">
    <property type="entry name" value="TAF6"/>
</dbReference>
<feature type="domain" description="TAF6 C-terminal HEAT repeat" evidence="8">
    <location>
        <begin position="224"/>
        <end position="310"/>
    </location>
</feature>
<evidence type="ECO:0000256" key="5">
    <source>
        <dbReference type="ARBA" id="ARBA00023242"/>
    </source>
</evidence>
<evidence type="ECO:0000313" key="9">
    <source>
        <dbReference type="EMBL" id="UYV74516.1"/>
    </source>
</evidence>
<feature type="non-terminal residue" evidence="9">
    <location>
        <position position="1"/>
    </location>
</feature>
<dbReference type="Pfam" id="PF02969">
    <property type="entry name" value="TAF"/>
    <property type="match status" value="1"/>
</dbReference>
<gene>
    <name evidence="9" type="ORF">LAZ67_11003752</name>
</gene>
<keyword evidence="3" id="KW-0805">Transcription regulation</keyword>
<evidence type="ECO:0000256" key="1">
    <source>
        <dbReference type="ARBA" id="ARBA00004123"/>
    </source>
</evidence>
<organism evidence="9 10">
    <name type="scientific">Cordylochernes scorpioides</name>
    <dbReference type="NCBI Taxonomy" id="51811"/>
    <lineage>
        <taxon>Eukaryota</taxon>
        <taxon>Metazoa</taxon>
        <taxon>Ecdysozoa</taxon>
        <taxon>Arthropoda</taxon>
        <taxon>Chelicerata</taxon>
        <taxon>Arachnida</taxon>
        <taxon>Pseudoscorpiones</taxon>
        <taxon>Cheliferoidea</taxon>
        <taxon>Chernetidae</taxon>
        <taxon>Cordylochernes</taxon>
    </lineage>
</organism>
<keyword evidence="4" id="KW-0804">Transcription</keyword>
<dbReference type="Pfam" id="PF07571">
    <property type="entry name" value="TAF6_C"/>
    <property type="match status" value="1"/>
</dbReference>
<evidence type="ECO:0000259" key="7">
    <source>
        <dbReference type="Pfam" id="PF02969"/>
    </source>
</evidence>
<evidence type="ECO:0000256" key="2">
    <source>
        <dbReference type="ARBA" id="ARBA00007688"/>
    </source>
</evidence>
<name>A0ABY6L054_9ARAC</name>
<feature type="compositionally biased region" description="Acidic residues" evidence="6">
    <location>
        <begin position="483"/>
        <end position="496"/>
    </location>
</feature>